<name>A0A9X4KGW8_9BACL</name>
<feature type="transmembrane region" description="Helical" evidence="1">
    <location>
        <begin position="121"/>
        <end position="144"/>
    </location>
</feature>
<feature type="transmembrane region" description="Helical" evidence="1">
    <location>
        <begin position="93"/>
        <end position="109"/>
    </location>
</feature>
<keyword evidence="3" id="KW-1185">Reference proteome</keyword>
<keyword evidence="1" id="KW-0472">Membrane</keyword>
<dbReference type="Proteomes" id="UP001153387">
    <property type="component" value="Unassembled WGS sequence"/>
</dbReference>
<sequence length="214" mass="24955">MVQLEIRLIFFFVVATFLYAFFSNLTSLYFLRKAETKRATHLISNSLNVSLDEEETNLYYNNRQVPSIVRLGLNVFENSLHSKGTASIMVKRNLSVILVYLVIWLFMLLNRESSLDLLALLSQTLLTTTIITNFIKLVVLMFGFERSFQDCRNLFLTGIQETPEFYARILQIFTYYESLKASMGITLSSRIFDKYVNPTSTIKWEQIKHNLQIE</sequence>
<evidence type="ECO:0000313" key="2">
    <source>
        <dbReference type="EMBL" id="MDG0792059.1"/>
    </source>
</evidence>
<comment type="caution">
    <text evidence="2">The sequence shown here is derived from an EMBL/GenBank/DDBJ whole genome shotgun (WGS) entry which is preliminary data.</text>
</comment>
<protein>
    <submittedName>
        <fullName evidence="2">Uncharacterized protein</fullName>
    </submittedName>
</protein>
<evidence type="ECO:0000313" key="3">
    <source>
        <dbReference type="Proteomes" id="UP001153387"/>
    </source>
</evidence>
<feature type="transmembrane region" description="Helical" evidence="1">
    <location>
        <begin position="6"/>
        <end position="31"/>
    </location>
</feature>
<keyword evidence="1" id="KW-0812">Transmembrane</keyword>
<accession>A0A9X4KGW8</accession>
<gene>
    <name evidence="2" type="ORF">OMP38_15200</name>
</gene>
<reference evidence="2 3" key="1">
    <citation type="submission" date="2022-10" db="EMBL/GenBank/DDBJ databases">
        <title>Comparative genomic analysis of Cohnella hashimotonis sp. nov., isolated from the International Space Station.</title>
        <authorList>
            <person name="Simpson A."/>
            <person name="Venkateswaran K."/>
        </authorList>
    </citation>
    <scope>NUCLEOTIDE SEQUENCE [LARGE SCALE GENOMIC DNA]</scope>
    <source>
        <strain evidence="2 3">DSM 18997</strain>
    </source>
</reference>
<dbReference type="EMBL" id="JAPDHZ010000003">
    <property type="protein sequence ID" value="MDG0792059.1"/>
    <property type="molecule type" value="Genomic_DNA"/>
</dbReference>
<keyword evidence="1" id="KW-1133">Transmembrane helix</keyword>
<organism evidence="2 3">
    <name type="scientific">Cohnella ginsengisoli</name>
    <dbReference type="NCBI Taxonomy" id="425004"/>
    <lineage>
        <taxon>Bacteria</taxon>
        <taxon>Bacillati</taxon>
        <taxon>Bacillota</taxon>
        <taxon>Bacilli</taxon>
        <taxon>Bacillales</taxon>
        <taxon>Paenibacillaceae</taxon>
        <taxon>Cohnella</taxon>
    </lineage>
</organism>
<proteinExistence type="predicted"/>
<evidence type="ECO:0000256" key="1">
    <source>
        <dbReference type="SAM" id="Phobius"/>
    </source>
</evidence>
<dbReference type="RefSeq" id="WP_277565887.1">
    <property type="nucleotide sequence ID" value="NZ_JAPDHZ010000003.1"/>
</dbReference>
<dbReference type="AlphaFoldDB" id="A0A9X4KGW8"/>